<feature type="region of interest" description="Disordered" evidence="1">
    <location>
        <begin position="1"/>
        <end position="61"/>
    </location>
</feature>
<evidence type="ECO:0000256" key="1">
    <source>
        <dbReference type="SAM" id="MobiDB-lite"/>
    </source>
</evidence>
<proteinExistence type="predicted"/>
<name>A0A3N4IJ00_ASCIM</name>
<keyword evidence="3" id="KW-1185">Reference proteome</keyword>
<gene>
    <name evidence="2" type="ORF">BJ508DRAFT_323786</name>
</gene>
<dbReference type="Proteomes" id="UP000275078">
    <property type="component" value="Unassembled WGS sequence"/>
</dbReference>
<organism evidence="2 3">
    <name type="scientific">Ascobolus immersus RN42</name>
    <dbReference type="NCBI Taxonomy" id="1160509"/>
    <lineage>
        <taxon>Eukaryota</taxon>
        <taxon>Fungi</taxon>
        <taxon>Dikarya</taxon>
        <taxon>Ascomycota</taxon>
        <taxon>Pezizomycotina</taxon>
        <taxon>Pezizomycetes</taxon>
        <taxon>Pezizales</taxon>
        <taxon>Ascobolaceae</taxon>
        <taxon>Ascobolus</taxon>
    </lineage>
</organism>
<evidence type="ECO:0000313" key="2">
    <source>
        <dbReference type="EMBL" id="RPA84141.1"/>
    </source>
</evidence>
<evidence type="ECO:0000313" key="3">
    <source>
        <dbReference type="Proteomes" id="UP000275078"/>
    </source>
</evidence>
<protein>
    <submittedName>
        <fullName evidence="2">Uncharacterized protein</fullName>
    </submittedName>
</protein>
<feature type="region of interest" description="Disordered" evidence="1">
    <location>
        <begin position="153"/>
        <end position="213"/>
    </location>
</feature>
<dbReference type="EMBL" id="ML119660">
    <property type="protein sequence ID" value="RPA84141.1"/>
    <property type="molecule type" value="Genomic_DNA"/>
</dbReference>
<feature type="compositionally biased region" description="Polar residues" evidence="1">
    <location>
        <begin position="43"/>
        <end position="57"/>
    </location>
</feature>
<dbReference type="AlphaFoldDB" id="A0A3N4IJ00"/>
<feature type="compositionally biased region" description="Basic and acidic residues" evidence="1">
    <location>
        <begin position="161"/>
        <end position="189"/>
    </location>
</feature>
<accession>A0A3N4IJ00</accession>
<sequence length="278" mass="31138">MREPTETESRANQFLSPEWELSRWETKPKPFNVPSANKPVPKTSKQSVPPTSAPDQANNHQHINIQQTPKVYKISARLQGSQTQINRRLVDLEESWLAEINSTIADIEQPAMDPSAVFEAEMLAAERKYAENPTSAGLAIFVQEMDAAIRKTMYPGSENGGKSKDVKMQHSKRKYAEEVGKKPKNEHINTKSKKVKSSGSIAHDGEDAKSTSTKKATLSKVEGLENVSYAEKVIYRGDSYLRDLHGRLGVNKERVMIDRRGLEILLEYVGVLKEGYQG</sequence>
<reference evidence="2 3" key="1">
    <citation type="journal article" date="2018" name="Nat. Ecol. Evol.">
        <title>Pezizomycetes genomes reveal the molecular basis of ectomycorrhizal truffle lifestyle.</title>
        <authorList>
            <person name="Murat C."/>
            <person name="Payen T."/>
            <person name="Noel B."/>
            <person name="Kuo A."/>
            <person name="Morin E."/>
            <person name="Chen J."/>
            <person name="Kohler A."/>
            <person name="Krizsan K."/>
            <person name="Balestrini R."/>
            <person name="Da Silva C."/>
            <person name="Montanini B."/>
            <person name="Hainaut M."/>
            <person name="Levati E."/>
            <person name="Barry K.W."/>
            <person name="Belfiori B."/>
            <person name="Cichocki N."/>
            <person name="Clum A."/>
            <person name="Dockter R.B."/>
            <person name="Fauchery L."/>
            <person name="Guy J."/>
            <person name="Iotti M."/>
            <person name="Le Tacon F."/>
            <person name="Lindquist E.A."/>
            <person name="Lipzen A."/>
            <person name="Malagnac F."/>
            <person name="Mello A."/>
            <person name="Molinier V."/>
            <person name="Miyauchi S."/>
            <person name="Poulain J."/>
            <person name="Riccioni C."/>
            <person name="Rubini A."/>
            <person name="Sitrit Y."/>
            <person name="Splivallo R."/>
            <person name="Traeger S."/>
            <person name="Wang M."/>
            <person name="Zifcakova L."/>
            <person name="Wipf D."/>
            <person name="Zambonelli A."/>
            <person name="Paolocci F."/>
            <person name="Nowrousian M."/>
            <person name="Ottonello S."/>
            <person name="Baldrian P."/>
            <person name="Spatafora J.W."/>
            <person name="Henrissat B."/>
            <person name="Nagy L.G."/>
            <person name="Aury J.M."/>
            <person name="Wincker P."/>
            <person name="Grigoriev I.V."/>
            <person name="Bonfante P."/>
            <person name="Martin F.M."/>
        </authorList>
    </citation>
    <scope>NUCLEOTIDE SEQUENCE [LARGE SCALE GENOMIC DNA]</scope>
    <source>
        <strain evidence="2 3">RN42</strain>
    </source>
</reference>